<comment type="caution">
    <text evidence="2">The sequence shown here is derived from an EMBL/GenBank/DDBJ whole genome shotgun (WGS) entry which is preliminary data.</text>
</comment>
<dbReference type="SUPFAM" id="SSF53474">
    <property type="entry name" value="alpha/beta-Hydrolases"/>
    <property type="match status" value="1"/>
</dbReference>
<proteinExistence type="predicted"/>
<dbReference type="Pfam" id="PF00561">
    <property type="entry name" value="Abhydrolase_1"/>
    <property type="match status" value="1"/>
</dbReference>
<protein>
    <submittedName>
        <fullName evidence="2">Permease</fullName>
    </submittedName>
</protein>
<dbReference type="PANTHER" id="PTHR43265">
    <property type="entry name" value="ESTERASE ESTD"/>
    <property type="match status" value="1"/>
</dbReference>
<dbReference type="AlphaFoldDB" id="A0A0D1VU64"/>
<dbReference type="PATRIC" id="fig|47500.8.peg.5138"/>
<accession>A0A0D1VU64</accession>
<gene>
    <name evidence="2" type="ORF">AF333_18655</name>
</gene>
<dbReference type="InterPro" id="IPR053145">
    <property type="entry name" value="AB_hydrolase_Est10"/>
</dbReference>
<sequence>MERPVTIRYQQLNLAATVHYPCASARKQEDKRWPAVIMCHGFIGNRIGVNRLFVKAARRLAEEGYFVLRFDYAGCGESEGEYGAYGMDSFIEQTRRALDYTLSIDCIDNSRVFLLGHSLGGAVARLTAEKDSRVSSLILWAPVAHPLTDITRIVSRPAYEQAMREGRTEYSGYHLSDAFFSSLAETQPLAPGSSLLSDVLILHGTRDEDIPVDACYLYEGMLRQRTTGQCEAFALEGADHTFSSVPASEELFDYTSNWLKKLENRTVNWSDWVI</sequence>
<dbReference type="GO" id="GO:0052689">
    <property type="term" value="F:carboxylic ester hydrolase activity"/>
    <property type="evidence" value="ECO:0007669"/>
    <property type="project" value="TreeGrafter"/>
</dbReference>
<dbReference type="STRING" id="47500.AF333_18655"/>
<dbReference type="InterPro" id="IPR000073">
    <property type="entry name" value="AB_hydrolase_1"/>
</dbReference>
<reference evidence="2 3" key="1">
    <citation type="submission" date="2015-07" db="EMBL/GenBank/DDBJ databases">
        <title>Fjat-14205 dsm 2895.</title>
        <authorList>
            <person name="Liu B."/>
            <person name="Wang J."/>
            <person name="Zhu Y."/>
            <person name="Liu G."/>
            <person name="Chen Q."/>
            <person name="Chen Z."/>
            <person name="Lan J."/>
            <person name="Che J."/>
            <person name="Ge C."/>
            <person name="Shi H."/>
            <person name="Pan Z."/>
            <person name="Liu X."/>
        </authorList>
    </citation>
    <scope>NUCLEOTIDE SEQUENCE [LARGE SCALE GENOMIC DNA]</scope>
    <source>
        <strain evidence="2 3">DSM 2895</strain>
    </source>
</reference>
<evidence type="ECO:0000313" key="3">
    <source>
        <dbReference type="Proteomes" id="UP000037269"/>
    </source>
</evidence>
<dbReference type="RefSeq" id="WP_043069118.1">
    <property type="nucleotide sequence ID" value="NZ_BJOA01000188.1"/>
</dbReference>
<dbReference type="Gene3D" id="3.40.50.1820">
    <property type="entry name" value="alpha/beta hydrolase"/>
    <property type="match status" value="1"/>
</dbReference>
<organism evidence="2 3">
    <name type="scientific">Aneurinibacillus migulanus</name>
    <name type="common">Bacillus migulanus</name>
    <dbReference type="NCBI Taxonomy" id="47500"/>
    <lineage>
        <taxon>Bacteria</taxon>
        <taxon>Bacillati</taxon>
        <taxon>Bacillota</taxon>
        <taxon>Bacilli</taxon>
        <taxon>Bacillales</taxon>
        <taxon>Paenibacillaceae</taxon>
        <taxon>Aneurinibacillus group</taxon>
        <taxon>Aneurinibacillus</taxon>
    </lineage>
</organism>
<evidence type="ECO:0000259" key="1">
    <source>
        <dbReference type="Pfam" id="PF00561"/>
    </source>
</evidence>
<evidence type="ECO:0000313" key="2">
    <source>
        <dbReference type="EMBL" id="KON98616.1"/>
    </source>
</evidence>
<dbReference type="InterPro" id="IPR029058">
    <property type="entry name" value="AB_hydrolase_fold"/>
</dbReference>
<name>A0A0D1VU64_ANEMI</name>
<dbReference type="GeneID" id="42307178"/>
<feature type="domain" description="AB hydrolase-1" evidence="1">
    <location>
        <begin position="34"/>
        <end position="153"/>
    </location>
</feature>
<dbReference type="EMBL" id="LGUG01000004">
    <property type="protein sequence ID" value="KON98616.1"/>
    <property type="molecule type" value="Genomic_DNA"/>
</dbReference>
<keyword evidence="3" id="KW-1185">Reference proteome</keyword>
<dbReference type="PANTHER" id="PTHR43265:SF1">
    <property type="entry name" value="ESTERASE ESTD"/>
    <property type="match status" value="1"/>
</dbReference>
<dbReference type="OrthoDB" id="9780269at2"/>
<dbReference type="Proteomes" id="UP000037269">
    <property type="component" value="Unassembled WGS sequence"/>
</dbReference>